<dbReference type="RefSeq" id="XP_012203875.1">
    <property type="nucleotide sequence ID" value="XM_012348485.1"/>
</dbReference>
<dbReference type="InterPro" id="IPR001487">
    <property type="entry name" value="Bromodomain"/>
</dbReference>
<dbReference type="GeneID" id="24131558"/>
<dbReference type="Pfam" id="PF00439">
    <property type="entry name" value="Bromodomain"/>
    <property type="match status" value="1"/>
</dbReference>
<evidence type="ECO:0000259" key="9">
    <source>
        <dbReference type="PROSITE" id="PS50014"/>
    </source>
</evidence>
<dbReference type="PANTHER" id="PTHR12841">
    <property type="entry name" value="PROTEIN UNC-50 HOMOLOG"/>
    <property type="match status" value="1"/>
</dbReference>
<reference evidence="10 11" key="1">
    <citation type="journal article" date="2013" name="PLoS Genet.">
        <title>Distinctive expansion of potential virulence genes in the genome of the oomycete fish pathogen Saprolegnia parasitica.</title>
        <authorList>
            <person name="Jiang R.H."/>
            <person name="de Bruijn I."/>
            <person name="Haas B.J."/>
            <person name="Belmonte R."/>
            <person name="Lobach L."/>
            <person name="Christie J."/>
            <person name="van den Ackerveken G."/>
            <person name="Bottin A."/>
            <person name="Bulone V."/>
            <person name="Diaz-Moreno S.M."/>
            <person name="Dumas B."/>
            <person name="Fan L."/>
            <person name="Gaulin E."/>
            <person name="Govers F."/>
            <person name="Grenville-Briggs L.J."/>
            <person name="Horner N.R."/>
            <person name="Levin J.Z."/>
            <person name="Mammella M."/>
            <person name="Meijer H.J."/>
            <person name="Morris P."/>
            <person name="Nusbaum C."/>
            <person name="Oome S."/>
            <person name="Phillips A.J."/>
            <person name="van Rooyen D."/>
            <person name="Rzeszutek E."/>
            <person name="Saraiva M."/>
            <person name="Secombes C.J."/>
            <person name="Seidl M.F."/>
            <person name="Snel B."/>
            <person name="Stassen J.H."/>
            <person name="Sykes S."/>
            <person name="Tripathy S."/>
            <person name="van den Berg H."/>
            <person name="Vega-Arreguin J.C."/>
            <person name="Wawra S."/>
            <person name="Young S.K."/>
            <person name="Zeng Q."/>
            <person name="Dieguez-Uribeondo J."/>
            <person name="Russ C."/>
            <person name="Tyler B.M."/>
            <person name="van West P."/>
        </authorList>
    </citation>
    <scope>NUCLEOTIDE SEQUENCE [LARGE SCALE GENOMIC DNA]</scope>
    <source>
        <strain evidence="10 11">CBS 223.65</strain>
    </source>
</reference>
<dbReference type="CDD" id="cd04369">
    <property type="entry name" value="Bromodomain"/>
    <property type="match status" value="1"/>
</dbReference>
<dbReference type="OMA" id="VFIDFYL"/>
<dbReference type="GO" id="GO:0000139">
    <property type="term" value="C:Golgi membrane"/>
    <property type="evidence" value="ECO:0007669"/>
    <property type="project" value="TreeGrafter"/>
</dbReference>
<comment type="subcellular location">
    <subcellularLocation>
        <location evidence="1">Membrane</location>
        <topology evidence="1">Multi-pass membrane protein</topology>
    </subcellularLocation>
</comment>
<gene>
    <name evidence="10" type="ORF">SPRG_09392</name>
</gene>
<dbReference type="EMBL" id="KK583232">
    <property type="protein sequence ID" value="KDO25449.1"/>
    <property type="molecule type" value="Genomic_DNA"/>
</dbReference>
<feature type="transmembrane region" description="Helical" evidence="8">
    <location>
        <begin position="194"/>
        <end position="213"/>
    </location>
</feature>
<feature type="transmembrane region" description="Helical" evidence="8">
    <location>
        <begin position="314"/>
        <end position="336"/>
    </location>
</feature>
<keyword evidence="3 8" id="KW-0812">Transmembrane</keyword>
<keyword evidence="6 8" id="KW-0472">Membrane</keyword>
<dbReference type="AlphaFoldDB" id="A0A067C3S7"/>
<dbReference type="InterPro" id="IPR007881">
    <property type="entry name" value="UNC-50"/>
</dbReference>
<evidence type="ECO:0000313" key="11">
    <source>
        <dbReference type="Proteomes" id="UP000030745"/>
    </source>
</evidence>
<dbReference type="Proteomes" id="UP000030745">
    <property type="component" value="Unassembled WGS sequence"/>
</dbReference>
<evidence type="ECO:0000256" key="8">
    <source>
        <dbReference type="SAM" id="Phobius"/>
    </source>
</evidence>
<dbReference type="Pfam" id="PF05216">
    <property type="entry name" value="UNC-50"/>
    <property type="match status" value="1"/>
</dbReference>
<accession>A0A067C3S7</accession>
<evidence type="ECO:0000256" key="2">
    <source>
        <dbReference type="ARBA" id="ARBA00006293"/>
    </source>
</evidence>
<sequence>MHLFGVQQKLSTGSYTSLTAFAYDMRLIFSNCLVYNADVILSGPIRDHAVKLLQAFESLMLQSFGQSRNTWPGLADVDRWKCHQILHDLLAPSKASTLPMHVTHARESTSTPATKRGAAFPTRPARGASGTLPLFRNCSSAVPEYFARMVDYRQMDLEATYYQMVTLCIAPSKVYKSAYYRKQTKNRWARDDPAFAVIQVLFLFVASLAWTVAFEKTSSLGFLLICDVIVEWLVLGVLLSTASWWCANTFLRLSPPGIASDTFFVEQSVEWQYAFDIHCNGFFVLFLLIHVVQFLLVPLLVADTFVSLFIANTLYALACGSYFYITFLGYMALPFLHNTERFLYLVVAVGGLYLSSLVLSIVLGVNFNCAAMSAAYYYSA</sequence>
<proteinExistence type="inferred from homology"/>
<comment type="similarity">
    <text evidence="2">Belongs to the unc-50 family.</text>
</comment>
<keyword evidence="11" id="KW-1185">Reference proteome</keyword>
<dbReference type="KEGG" id="spar:SPRG_09392"/>
<dbReference type="VEuPathDB" id="FungiDB:SPRG_09392"/>
<feature type="domain" description="Bromo" evidence="9">
    <location>
        <begin position="1"/>
        <end position="36"/>
    </location>
</feature>
<evidence type="ECO:0000256" key="3">
    <source>
        <dbReference type="ARBA" id="ARBA00022692"/>
    </source>
</evidence>
<evidence type="ECO:0000256" key="5">
    <source>
        <dbReference type="ARBA" id="ARBA00023117"/>
    </source>
</evidence>
<dbReference type="InterPro" id="IPR036427">
    <property type="entry name" value="Bromodomain-like_sf"/>
</dbReference>
<evidence type="ECO:0000256" key="6">
    <source>
        <dbReference type="ARBA" id="ARBA00023136"/>
    </source>
</evidence>
<evidence type="ECO:0000256" key="4">
    <source>
        <dbReference type="ARBA" id="ARBA00022989"/>
    </source>
</evidence>
<evidence type="ECO:0000256" key="1">
    <source>
        <dbReference type="ARBA" id="ARBA00004141"/>
    </source>
</evidence>
<name>A0A067C3S7_SAPPC</name>
<evidence type="ECO:0000256" key="7">
    <source>
        <dbReference type="PROSITE-ProRule" id="PRU00035"/>
    </source>
</evidence>
<keyword evidence="4 8" id="KW-1133">Transmembrane helix</keyword>
<dbReference type="PROSITE" id="PS50014">
    <property type="entry name" value="BROMODOMAIN_2"/>
    <property type="match status" value="1"/>
</dbReference>
<feature type="transmembrane region" description="Helical" evidence="8">
    <location>
        <begin position="342"/>
        <end position="365"/>
    </location>
</feature>
<evidence type="ECO:0000313" key="10">
    <source>
        <dbReference type="EMBL" id="KDO25449.1"/>
    </source>
</evidence>
<protein>
    <recommendedName>
        <fullName evidence="9">Bromo domain-containing protein</fullName>
    </recommendedName>
</protein>
<dbReference type="STRING" id="695850.A0A067C3S7"/>
<organism evidence="10 11">
    <name type="scientific">Saprolegnia parasitica (strain CBS 223.65)</name>
    <dbReference type="NCBI Taxonomy" id="695850"/>
    <lineage>
        <taxon>Eukaryota</taxon>
        <taxon>Sar</taxon>
        <taxon>Stramenopiles</taxon>
        <taxon>Oomycota</taxon>
        <taxon>Saprolegniomycetes</taxon>
        <taxon>Saprolegniales</taxon>
        <taxon>Saprolegniaceae</taxon>
        <taxon>Saprolegnia</taxon>
    </lineage>
</organism>
<dbReference type="SUPFAM" id="SSF47370">
    <property type="entry name" value="Bromodomain"/>
    <property type="match status" value="1"/>
</dbReference>
<dbReference type="PANTHER" id="PTHR12841:SF6">
    <property type="entry name" value="PROTEIN UNC-50 HOMOLOG"/>
    <property type="match status" value="1"/>
</dbReference>
<dbReference type="OrthoDB" id="10027013at2759"/>
<keyword evidence="5 7" id="KW-0103">Bromodomain</keyword>
<feature type="transmembrane region" description="Helical" evidence="8">
    <location>
        <begin position="281"/>
        <end position="302"/>
    </location>
</feature>
<dbReference type="Gene3D" id="1.20.920.10">
    <property type="entry name" value="Bromodomain-like"/>
    <property type="match status" value="1"/>
</dbReference>
<feature type="transmembrane region" description="Helical" evidence="8">
    <location>
        <begin position="220"/>
        <end position="245"/>
    </location>
</feature>